<organism evidence="9 10">
    <name type="scientific">Marinifilum breve</name>
    <dbReference type="NCBI Taxonomy" id="2184082"/>
    <lineage>
        <taxon>Bacteria</taxon>
        <taxon>Pseudomonadati</taxon>
        <taxon>Bacteroidota</taxon>
        <taxon>Bacteroidia</taxon>
        <taxon>Marinilabiliales</taxon>
        <taxon>Marinifilaceae</taxon>
    </lineage>
</organism>
<dbReference type="CDD" id="cd02570">
    <property type="entry name" value="PseudoU_synth_EcTruA"/>
    <property type="match status" value="1"/>
</dbReference>
<comment type="function">
    <text evidence="4">Formation of pseudouridine at positions 38, 39 and 40 in the anticodon stem and loop of transfer RNAs.</text>
</comment>
<dbReference type="Gene3D" id="3.30.70.660">
    <property type="entry name" value="Pseudouridine synthase I, catalytic domain, C-terminal subdomain"/>
    <property type="match status" value="1"/>
</dbReference>
<dbReference type="PIRSF" id="PIRSF001430">
    <property type="entry name" value="tRNA_psdUrid_synth"/>
    <property type="match status" value="1"/>
</dbReference>
<evidence type="ECO:0000313" key="9">
    <source>
        <dbReference type="EMBL" id="PXY02890.1"/>
    </source>
</evidence>
<dbReference type="GO" id="GO:0003723">
    <property type="term" value="F:RNA binding"/>
    <property type="evidence" value="ECO:0007669"/>
    <property type="project" value="InterPro"/>
</dbReference>
<evidence type="ECO:0000256" key="5">
    <source>
        <dbReference type="PIRSR" id="PIRSR001430-1"/>
    </source>
</evidence>
<dbReference type="InterPro" id="IPR020094">
    <property type="entry name" value="TruA/RsuA/RluB/E/F_N"/>
</dbReference>
<dbReference type="Proteomes" id="UP000248079">
    <property type="component" value="Unassembled WGS sequence"/>
</dbReference>
<dbReference type="Gene3D" id="3.30.70.580">
    <property type="entry name" value="Pseudouridine synthase I, catalytic domain, N-terminal subdomain"/>
    <property type="match status" value="1"/>
</dbReference>
<dbReference type="HAMAP" id="MF_00171">
    <property type="entry name" value="TruA"/>
    <property type="match status" value="1"/>
</dbReference>
<dbReference type="InterPro" id="IPR020097">
    <property type="entry name" value="PsdUridine_synth_TruA_a/b_dom"/>
</dbReference>
<comment type="similarity">
    <text evidence="1 4 7">Belongs to the tRNA pseudouridine synthase TruA family.</text>
</comment>
<keyword evidence="10" id="KW-1185">Reference proteome</keyword>
<dbReference type="InterPro" id="IPR001406">
    <property type="entry name" value="PsdUridine_synth_TruA"/>
</dbReference>
<proteinExistence type="inferred from homology"/>
<comment type="catalytic activity">
    <reaction evidence="4 7">
        <text>uridine(38/39/40) in tRNA = pseudouridine(38/39/40) in tRNA</text>
        <dbReference type="Rhea" id="RHEA:22376"/>
        <dbReference type="Rhea" id="RHEA-COMP:10085"/>
        <dbReference type="Rhea" id="RHEA-COMP:10087"/>
        <dbReference type="ChEBI" id="CHEBI:65314"/>
        <dbReference type="ChEBI" id="CHEBI:65315"/>
        <dbReference type="EC" id="5.4.99.12"/>
    </reaction>
</comment>
<dbReference type="GO" id="GO:0031119">
    <property type="term" value="P:tRNA pseudouridine synthesis"/>
    <property type="evidence" value="ECO:0007669"/>
    <property type="project" value="UniProtKB-UniRule"/>
</dbReference>
<dbReference type="SUPFAM" id="SSF55120">
    <property type="entry name" value="Pseudouridine synthase"/>
    <property type="match status" value="1"/>
</dbReference>
<keyword evidence="2 4" id="KW-0819">tRNA processing</keyword>
<comment type="subunit">
    <text evidence="4">Homodimer.</text>
</comment>
<comment type="caution">
    <text evidence="4">Lacks conserved residue(s) required for the propagation of feature annotation.</text>
</comment>
<comment type="caution">
    <text evidence="9">The sequence shown here is derived from an EMBL/GenBank/DDBJ whole genome shotgun (WGS) entry which is preliminary data.</text>
</comment>
<dbReference type="RefSeq" id="WP_110359047.1">
    <property type="nucleotide sequence ID" value="NZ_QFLI01000001.1"/>
</dbReference>
<evidence type="ECO:0000313" key="10">
    <source>
        <dbReference type="Proteomes" id="UP000248079"/>
    </source>
</evidence>
<dbReference type="Pfam" id="PF01416">
    <property type="entry name" value="PseudoU_synth_1"/>
    <property type="match status" value="1"/>
</dbReference>
<evidence type="ECO:0000259" key="8">
    <source>
        <dbReference type="Pfam" id="PF01416"/>
    </source>
</evidence>
<dbReference type="EMBL" id="QFLI01000001">
    <property type="protein sequence ID" value="PXY02890.1"/>
    <property type="molecule type" value="Genomic_DNA"/>
</dbReference>
<feature type="binding site" evidence="4 6">
    <location>
        <position position="111"/>
    </location>
    <ligand>
        <name>substrate</name>
    </ligand>
</feature>
<dbReference type="OrthoDB" id="9811823at2"/>
<protein>
    <recommendedName>
        <fullName evidence="4">tRNA pseudouridine synthase A</fullName>
        <ecNumber evidence="4">5.4.99.12</ecNumber>
    </recommendedName>
    <alternativeName>
        <fullName evidence="4">tRNA pseudouridine(38-40) synthase</fullName>
    </alternativeName>
    <alternativeName>
        <fullName evidence="4">tRNA pseudouridylate synthase I</fullName>
    </alternativeName>
    <alternativeName>
        <fullName evidence="4">tRNA-uridine isomerase I</fullName>
    </alternativeName>
</protein>
<feature type="active site" description="Nucleophile" evidence="4 5">
    <location>
        <position position="54"/>
    </location>
</feature>
<name>A0A2V4A694_9BACT</name>
<dbReference type="PANTHER" id="PTHR11142:SF0">
    <property type="entry name" value="TRNA PSEUDOURIDINE SYNTHASE-LIKE 1"/>
    <property type="match status" value="1"/>
</dbReference>
<evidence type="ECO:0000256" key="3">
    <source>
        <dbReference type="ARBA" id="ARBA00023235"/>
    </source>
</evidence>
<evidence type="ECO:0000256" key="6">
    <source>
        <dbReference type="PIRSR" id="PIRSR001430-2"/>
    </source>
</evidence>
<accession>A0A2V4A694</accession>
<feature type="domain" description="Pseudouridine synthase I TruA alpha/beta" evidence="8">
    <location>
        <begin position="142"/>
        <end position="246"/>
    </location>
</feature>
<evidence type="ECO:0000256" key="2">
    <source>
        <dbReference type="ARBA" id="ARBA00022694"/>
    </source>
</evidence>
<dbReference type="PANTHER" id="PTHR11142">
    <property type="entry name" value="PSEUDOURIDYLATE SYNTHASE"/>
    <property type="match status" value="1"/>
</dbReference>
<keyword evidence="3 4" id="KW-0413">Isomerase</keyword>
<evidence type="ECO:0000256" key="1">
    <source>
        <dbReference type="ARBA" id="ARBA00009375"/>
    </source>
</evidence>
<sequence length="268" mass="31232">MSKYRYFFHIAYKGSNYRGWQKQINAKSMQESIEDVLSKFLKEKIHCMGCGRTDAGVHASQYYFHIDVSHPIEENLLFAINRMLPPDISVFDFQLVEPQNHAQHSASERTYNYFIHTSKNPYLSDISSLYSLDLNSKKMQLAAQYLIGEKDFRAFCKTPDRHNHTFCKVSKAQIYKSADSGSLRFEITANRFLKGMIRIIVHQLLEVGQEKMSVAEFKHQLNHQITPSPLNLSYPQGLYLSEIKYPFIEQKNLANQCIMMDLKDWILV</sequence>
<dbReference type="InterPro" id="IPR020095">
    <property type="entry name" value="PsdUridine_synth_TruA_C"/>
</dbReference>
<dbReference type="GO" id="GO:0160147">
    <property type="term" value="F:tRNA pseudouridine(38-40) synthase activity"/>
    <property type="evidence" value="ECO:0007669"/>
    <property type="project" value="UniProtKB-EC"/>
</dbReference>
<dbReference type="InterPro" id="IPR020103">
    <property type="entry name" value="PsdUridine_synth_cat_dom_sf"/>
</dbReference>
<reference evidence="9 10" key="1">
    <citation type="submission" date="2018-05" db="EMBL/GenBank/DDBJ databases">
        <title>Marinifilum breve JC075T sp. nov., a marine bacterium isolated from Yongle Blue Hole in the South China Sea.</title>
        <authorList>
            <person name="Fu T."/>
        </authorList>
    </citation>
    <scope>NUCLEOTIDE SEQUENCE [LARGE SCALE GENOMIC DNA]</scope>
    <source>
        <strain evidence="9 10">JC075</strain>
    </source>
</reference>
<dbReference type="EC" id="5.4.99.12" evidence="4"/>
<evidence type="ECO:0000256" key="7">
    <source>
        <dbReference type="RuleBase" id="RU003792"/>
    </source>
</evidence>
<dbReference type="AlphaFoldDB" id="A0A2V4A694"/>
<dbReference type="NCBIfam" id="TIGR00071">
    <property type="entry name" value="hisT_truA"/>
    <property type="match status" value="1"/>
</dbReference>
<gene>
    <name evidence="4 9" type="primary">truA</name>
    <name evidence="9" type="ORF">DF185_02000</name>
</gene>
<evidence type="ECO:0000256" key="4">
    <source>
        <dbReference type="HAMAP-Rule" id="MF_00171"/>
    </source>
</evidence>